<sequence length="74" mass="8627">MSQKKIERDNALRGFWVSGSGCIFSKGSRDYQVEDGELLITDRLLRELDCCRKELAERSKSKIEDVNDKFKREV</sequence>
<gene>
    <name evidence="1" type="ORF">MM415B00565_0001</name>
</gene>
<organism evidence="1">
    <name type="scientific">viral metagenome</name>
    <dbReference type="NCBI Taxonomy" id="1070528"/>
    <lineage>
        <taxon>unclassified sequences</taxon>
        <taxon>metagenomes</taxon>
        <taxon>organismal metagenomes</taxon>
    </lineage>
</organism>
<name>A0A6M3J406_9ZZZZ</name>
<dbReference type="AlphaFoldDB" id="A0A6M3J406"/>
<reference evidence="1" key="1">
    <citation type="submission" date="2020-03" db="EMBL/GenBank/DDBJ databases">
        <title>The deep terrestrial virosphere.</title>
        <authorList>
            <person name="Holmfeldt K."/>
            <person name="Nilsson E."/>
            <person name="Simone D."/>
            <person name="Lopez-Fernandez M."/>
            <person name="Wu X."/>
            <person name="de Brujin I."/>
            <person name="Lundin D."/>
            <person name="Andersson A."/>
            <person name="Bertilsson S."/>
            <person name="Dopson M."/>
        </authorList>
    </citation>
    <scope>NUCLEOTIDE SEQUENCE</scope>
    <source>
        <strain evidence="1">MM415B00565</strain>
    </source>
</reference>
<protein>
    <submittedName>
        <fullName evidence="1">Uncharacterized protein</fullName>
    </submittedName>
</protein>
<accession>A0A6M3J406</accession>
<dbReference type="EMBL" id="MT141509">
    <property type="protein sequence ID" value="QJA63917.1"/>
    <property type="molecule type" value="Genomic_DNA"/>
</dbReference>
<evidence type="ECO:0000313" key="1">
    <source>
        <dbReference type="EMBL" id="QJA63917.1"/>
    </source>
</evidence>
<proteinExistence type="predicted"/>